<gene>
    <name evidence="2" type="ORF">QYF61_022667</name>
</gene>
<name>A0AAN7PAG5_MYCAM</name>
<dbReference type="InterPro" id="IPR000477">
    <property type="entry name" value="RT_dom"/>
</dbReference>
<sequence>MLQAKQPPFPQPLLAGRTSQLKVRDVLIVQSPTCYHLLVGVPQGLILGRVLFNIFINNLDTETESTFSKCTDDSKLTRILHLEWNNPMQLYSLGTDWVERSFEERSEGF</sequence>
<organism evidence="2 3">
    <name type="scientific">Mycteria americana</name>
    <name type="common">Wood stork</name>
    <dbReference type="NCBI Taxonomy" id="33587"/>
    <lineage>
        <taxon>Eukaryota</taxon>
        <taxon>Metazoa</taxon>
        <taxon>Chordata</taxon>
        <taxon>Craniata</taxon>
        <taxon>Vertebrata</taxon>
        <taxon>Euteleostomi</taxon>
        <taxon>Archelosauria</taxon>
        <taxon>Archosauria</taxon>
        <taxon>Dinosauria</taxon>
        <taxon>Saurischia</taxon>
        <taxon>Theropoda</taxon>
        <taxon>Coelurosauria</taxon>
        <taxon>Aves</taxon>
        <taxon>Neognathae</taxon>
        <taxon>Neoaves</taxon>
        <taxon>Aequornithes</taxon>
        <taxon>Ciconiiformes</taxon>
        <taxon>Ciconiidae</taxon>
        <taxon>Mycteria</taxon>
    </lineage>
</organism>
<evidence type="ECO:0000313" key="3">
    <source>
        <dbReference type="Proteomes" id="UP001333110"/>
    </source>
</evidence>
<dbReference type="EMBL" id="JAUNZN010000002">
    <property type="protein sequence ID" value="KAK4827965.1"/>
    <property type="molecule type" value="Genomic_DNA"/>
</dbReference>
<accession>A0AAN7PAG5</accession>
<reference evidence="2 3" key="1">
    <citation type="journal article" date="2023" name="J. Hered.">
        <title>Chromosome-level genome of the wood stork (Mycteria americana) provides insight into avian chromosome evolution.</title>
        <authorList>
            <person name="Flamio R. Jr."/>
            <person name="Ramstad K.M."/>
        </authorList>
    </citation>
    <scope>NUCLEOTIDE SEQUENCE [LARGE SCALE GENOMIC DNA]</scope>
    <source>
        <strain evidence="2">JAX WOST 10</strain>
    </source>
</reference>
<protein>
    <recommendedName>
        <fullName evidence="1">Reverse transcriptase domain-containing protein</fullName>
    </recommendedName>
</protein>
<comment type="caution">
    <text evidence="2">The sequence shown here is derived from an EMBL/GenBank/DDBJ whole genome shotgun (WGS) entry which is preliminary data.</text>
</comment>
<feature type="domain" description="Reverse transcriptase" evidence="1">
    <location>
        <begin position="1"/>
        <end position="109"/>
    </location>
</feature>
<evidence type="ECO:0000313" key="2">
    <source>
        <dbReference type="EMBL" id="KAK4827965.1"/>
    </source>
</evidence>
<evidence type="ECO:0000259" key="1">
    <source>
        <dbReference type="PROSITE" id="PS50878"/>
    </source>
</evidence>
<dbReference type="PROSITE" id="PS50878">
    <property type="entry name" value="RT_POL"/>
    <property type="match status" value="1"/>
</dbReference>
<dbReference type="Proteomes" id="UP001333110">
    <property type="component" value="Unassembled WGS sequence"/>
</dbReference>
<proteinExistence type="predicted"/>
<dbReference type="AlphaFoldDB" id="A0AAN7PAG5"/>
<keyword evidence="3" id="KW-1185">Reference proteome</keyword>